<dbReference type="EMBL" id="SWBQ01000001">
    <property type="protein sequence ID" value="TKC08853.1"/>
    <property type="molecule type" value="Genomic_DNA"/>
</dbReference>
<proteinExistence type="predicted"/>
<keyword evidence="2" id="KW-1133">Transmembrane helix</keyword>
<gene>
    <name evidence="3" type="ORF">FA047_01790</name>
</gene>
<dbReference type="InterPro" id="IPR019734">
    <property type="entry name" value="TPR_rpt"/>
</dbReference>
<sequence length="244" mass="27390">MTDLEYIAQYFDGELSEDAKKAFEERCAKDEVLAEQVAQYIMIKDALKLELAQHKKARFAQLYEDVLAAEKPQEKQNYPLIRKLSLYAAAACLALVAAWLIFFRSPDSKVMARDYIAANFNNLGVTMGASDQLQQGIAAFNKKDYPTAISIFETLTNDNTFRAEAVKNLGITYLITGEYDKAIAAFDELSKMDLYTNPGLFYKSIALLNKGDKESHEQAKINLEQVVSKDLAGSKEAKAWLDKL</sequence>
<accession>A0A4U1CN40</accession>
<dbReference type="InterPro" id="IPR011990">
    <property type="entry name" value="TPR-like_helical_dom_sf"/>
</dbReference>
<comment type="caution">
    <text evidence="3">The sequence shown here is derived from an EMBL/GenBank/DDBJ whole genome shotgun (WGS) entry which is preliminary data.</text>
</comment>
<evidence type="ECO:0000256" key="2">
    <source>
        <dbReference type="SAM" id="Phobius"/>
    </source>
</evidence>
<dbReference type="Proteomes" id="UP000307244">
    <property type="component" value="Unassembled WGS sequence"/>
</dbReference>
<organism evidence="3 4">
    <name type="scientific">Pedobacter frigoris</name>
    <dbReference type="NCBI Taxonomy" id="2571272"/>
    <lineage>
        <taxon>Bacteria</taxon>
        <taxon>Pseudomonadati</taxon>
        <taxon>Bacteroidota</taxon>
        <taxon>Sphingobacteriia</taxon>
        <taxon>Sphingobacteriales</taxon>
        <taxon>Sphingobacteriaceae</taxon>
        <taxon>Pedobacter</taxon>
    </lineage>
</organism>
<reference evidence="3 4" key="1">
    <citation type="submission" date="2019-04" db="EMBL/GenBank/DDBJ databases">
        <title>Pedobacter sp. RP-3-15 sp. nov., isolated from Arctic soil.</title>
        <authorList>
            <person name="Dahal R.H."/>
            <person name="Kim D.-U."/>
        </authorList>
    </citation>
    <scope>NUCLEOTIDE SEQUENCE [LARGE SCALE GENOMIC DNA]</scope>
    <source>
        <strain evidence="3 4">RP-3-15</strain>
    </source>
</reference>
<dbReference type="AlphaFoldDB" id="A0A4U1CN40"/>
<dbReference type="SUPFAM" id="SSF48452">
    <property type="entry name" value="TPR-like"/>
    <property type="match status" value="1"/>
</dbReference>
<keyword evidence="2" id="KW-0472">Membrane</keyword>
<keyword evidence="1" id="KW-0802">TPR repeat</keyword>
<name>A0A4U1CN40_9SPHI</name>
<keyword evidence="2" id="KW-0812">Transmembrane</keyword>
<feature type="repeat" description="TPR" evidence="1">
    <location>
        <begin position="163"/>
        <end position="196"/>
    </location>
</feature>
<keyword evidence="4" id="KW-1185">Reference proteome</keyword>
<evidence type="ECO:0000256" key="1">
    <source>
        <dbReference type="PROSITE-ProRule" id="PRU00339"/>
    </source>
</evidence>
<protein>
    <submittedName>
        <fullName evidence="3">Uncharacterized protein</fullName>
    </submittedName>
</protein>
<dbReference type="RefSeq" id="WP_136834272.1">
    <property type="nucleotide sequence ID" value="NZ_SWBQ01000001.1"/>
</dbReference>
<dbReference type="Gene3D" id="1.25.40.10">
    <property type="entry name" value="Tetratricopeptide repeat domain"/>
    <property type="match status" value="1"/>
</dbReference>
<dbReference type="PROSITE" id="PS50005">
    <property type="entry name" value="TPR"/>
    <property type="match status" value="1"/>
</dbReference>
<feature type="transmembrane region" description="Helical" evidence="2">
    <location>
        <begin position="84"/>
        <end position="103"/>
    </location>
</feature>
<dbReference type="OrthoDB" id="663481at2"/>
<evidence type="ECO:0000313" key="4">
    <source>
        <dbReference type="Proteomes" id="UP000307244"/>
    </source>
</evidence>
<evidence type="ECO:0000313" key="3">
    <source>
        <dbReference type="EMBL" id="TKC08853.1"/>
    </source>
</evidence>